<evidence type="ECO:0000313" key="3">
    <source>
        <dbReference type="EMBL" id="MBR7827600.1"/>
    </source>
</evidence>
<name>A0A941E764_9ACTN</name>
<comment type="caution">
    <text evidence="3">The sequence shown here is derived from an EMBL/GenBank/DDBJ whole genome shotgun (WGS) entry which is preliminary data.</text>
</comment>
<dbReference type="InterPro" id="IPR031165">
    <property type="entry name" value="GNAT_YJDJ"/>
</dbReference>
<dbReference type="RefSeq" id="WP_212518742.1">
    <property type="nucleotide sequence ID" value="NZ_JAGSOH010000038.1"/>
</dbReference>
<proteinExistence type="predicted"/>
<dbReference type="Proteomes" id="UP000676325">
    <property type="component" value="Unassembled WGS sequence"/>
</dbReference>
<dbReference type="PANTHER" id="PTHR31435">
    <property type="entry name" value="PROTEIN NATD1"/>
    <property type="match status" value="1"/>
</dbReference>
<dbReference type="PROSITE" id="PS51186">
    <property type="entry name" value="GNAT"/>
    <property type="match status" value="1"/>
</dbReference>
<dbReference type="InterPro" id="IPR045057">
    <property type="entry name" value="Gcn5-rel_NAT"/>
</dbReference>
<accession>A0A941E764</accession>
<dbReference type="Gene3D" id="3.40.630.30">
    <property type="match status" value="1"/>
</dbReference>
<dbReference type="InterPro" id="IPR000182">
    <property type="entry name" value="GNAT_dom"/>
</dbReference>
<sequence length="108" mass="11739">MSEHEAAEAVEVVDHPDAERYEVTVDGVLAGRAEYVRGPGQISFTHTEVDQAFGGRGLAGQLARKALDDAKASGLEVLPFCPFFRDWIGKHPDYAALVPANRRAEFGL</sequence>
<feature type="domain" description="N-acetyltransferase" evidence="1">
    <location>
        <begin position="1"/>
        <end position="108"/>
    </location>
</feature>
<evidence type="ECO:0000259" key="1">
    <source>
        <dbReference type="PROSITE" id="PS51186"/>
    </source>
</evidence>
<evidence type="ECO:0000259" key="2">
    <source>
        <dbReference type="PROSITE" id="PS51729"/>
    </source>
</evidence>
<dbReference type="GO" id="GO:0016747">
    <property type="term" value="F:acyltransferase activity, transferring groups other than amino-acyl groups"/>
    <property type="evidence" value="ECO:0007669"/>
    <property type="project" value="InterPro"/>
</dbReference>
<feature type="domain" description="N-acetyltransferase" evidence="2">
    <location>
        <begin position="13"/>
        <end position="99"/>
    </location>
</feature>
<keyword evidence="4" id="KW-1185">Reference proteome</keyword>
<evidence type="ECO:0000313" key="4">
    <source>
        <dbReference type="Proteomes" id="UP000676325"/>
    </source>
</evidence>
<dbReference type="EMBL" id="JAGSOH010000038">
    <property type="protein sequence ID" value="MBR7827600.1"/>
    <property type="molecule type" value="Genomic_DNA"/>
</dbReference>
<reference evidence="3" key="1">
    <citation type="submission" date="2021-04" db="EMBL/GenBank/DDBJ databases">
        <title>Genome based classification of Actinospica acidithermotolerans sp. nov., an actinobacterium isolated from an Indonesian hot spring.</title>
        <authorList>
            <person name="Kusuma A.B."/>
            <person name="Putra K.E."/>
            <person name="Nafisah S."/>
            <person name="Loh J."/>
            <person name="Nouioui I."/>
            <person name="Goodfellow M."/>
        </authorList>
    </citation>
    <scope>NUCLEOTIDE SEQUENCE</scope>
    <source>
        <strain evidence="3">MGRD01-02</strain>
    </source>
</reference>
<dbReference type="SUPFAM" id="SSF55729">
    <property type="entry name" value="Acyl-CoA N-acyltransferases (Nat)"/>
    <property type="match status" value="1"/>
</dbReference>
<dbReference type="AlphaFoldDB" id="A0A941E764"/>
<protein>
    <submittedName>
        <fullName evidence="3">N-acetyltransferase</fullName>
    </submittedName>
</protein>
<dbReference type="PROSITE" id="PS51729">
    <property type="entry name" value="GNAT_YJDJ"/>
    <property type="match status" value="1"/>
</dbReference>
<organism evidence="3 4">
    <name type="scientific">Actinospica acidithermotolerans</name>
    <dbReference type="NCBI Taxonomy" id="2828514"/>
    <lineage>
        <taxon>Bacteria</taxon>
        <taxon>Bacillati</taxon>
        <taxon>Actinomycetota</taxon>
        <taxon>Actinomycetes</taxon>
        <taxon>Catenulisporales</taxon>
        <taxon>Actinospicaceae</taxon>
        <taxon>Actinospica</taxon>
    </lineage>
</organism>
<dbReference type="PANTHER" id="PTHR31435:SF10">
    <property type="entry name" value="BSR4717 PROTEIN"/>
    <property type="match status" value="1"/>
</dbReference>
<dbReference type="Pfam" id="PF14542">
    <property type="entry name" value="Acetyltransf_CG"/>
    <property type="match status" value="1"/>
</dbReference>
<dbReference type="InterPro" id="IPR016181">
    <property type="entry name" value="Acyl_CoA_acyltransferase"/>
</dbReference>
<gene>
    <name evidence="3" type="ORF">KDK95_14880</name>
</gene>